<sequence>MPWISVFKLYTLFIWSTNFDTNSSKSLQLCFFSFSFPFTIQSLKMLLPQSPFKSQSSSRLINLVIISSSVFTLFLLVSFFLVFTSSKLPHISYLSQDVYSPPPTSLEHIVFGIASNQKSWSAKRKEYVRLWWKNQSMRGCVFLESLPTGHEHHANDTSLPPVCISEDTSRFRYTYRGGMRSAIRVARVVSETVALNHSNVRWYVFGDDDTVFFPENLVKTLSKYDHRLWYYIGTNSEIYEQNRIFGFGMAYGGAGFAISSPLAKVLAKVFDSCIERYPHLYGSDSRISSCLAELGIGLTQEPGFHQNDIHGDTFGLLAAHPLTPLVSLHHLDHINPVFPNMTTIKALQHLFEAVNADSQRVLQKTVCYDRWFSWTISVSWGYAVQIHGNHILLPHVLPVQETFSQWKKGSVLSGAYTFNTREHHKDPCRRPVVFFLDNVSSAGDGIKSIYKKSYENCTSDMGSPRKLEEVRVYSHKLDLDIKQLQAPRRHCCDILPSTGGKVMDIGIRECKDEELIYMHP</sequence>
<feature type="transmembrane region" description="Helical" evidence="1">
    <location>
        <begin position="59"/>
        <end position="83"/>
    </location>
</feature>
<evidence type="ECO:0000313" key="3">
    <source>
        <dbReference type="RefSeq" id="XP_021811192.1"/>
    </source>
</evidence>
<evidence type="ECO:0000256" key="1">
    <source>
        <dbReference type="SAM" id="Phobius"/>
    </source>
</evidence>
<dbReference type="KEGG" id="pavi:110754439"/>
<accession>A0A6P5S9S3</accession>
<proteinExistence type="predicted"/>
<name>A0A6P5S9S3_PRUAV</name>
<dbReference type="GeneID" id="110754439"/>
<evidence type="ECO:0000313" key="2">
    <source>
        <dbReference type="Proteomes" id="UP000515124"/>
    </source>
</evidence>
<dbReference type="Proteomes" id="UP000515124">
    <property type="component" value="Unplaced"/>
</dbReference>
<dbReference type="RefSeq" id="XP_021811192.1">
    <property type="nucleotide sequence ID" value="XM_021955500.1"/>
</dbReference>
<keyword evidence="1" id="KW-1133">Transmembrane helix</keyword>
<dbReference type="FunFam" id="3.90.550.50:FF:000006">
    <property type="entry name" value="Fringe-related protein-like"/>
    <property type="match status" value="1"/>
</dbReference>
<dbReference type="Gene3D" id="3.90.550.50">
    <property type="match status" value="1"/>
</dbReference>
<protein>
    <submittedName>
        <fullName evidence="3">Uncharacterized protein LOC110754439</fullName>
    </submittedName>
</protein>
<keyword evidence="1" id="KW-0472">Membrane</keyword>
<dbReference type="PANTHER" id="PTHR10811">
    <property type="entry name" value="FRINGE-RELATED"/>
    <property type="match status" value="1"/>
</dbReference>
<keyword evidence="1" id="KW-0812">Transmembrane</keyword>
<gene>
    <name evidence="3" type="primary">LOC110754439</name>
</gene>
<reference evidence="3" key="1">
    <citation type="submission" date="2025-08" db="UniProtKB">
        <authorList>
            <consortium name="RefSeq"/>
        </authorList>
    </citation>
    <scope>IDENTIFICATION</scope>
</reference>
<dbReference type="Pfam" id="PF04646">
    <property type="entry name" value="DUF604"/>
    <property type="match status" value="1"/>
</dbReference>
<keyword evidence="2" id="KW-1185">Reference proteome</keyword>
<dbReference type="AlphaFoldDB" id="A0A6P5S9S3"/>
<dbReference type="InterPro" id="IPR006740">
    <property type="entry name" value="DUF604"/>
</dbReference>
<organism evidence="2 3">
    <name type="scientific">Prunus avium</name>
    <name type="common">Cherry</name>
    <name type="synonym">Cerasus avium</name>
    <dbReference type="NCBI Taxonomy" id="42229"/>
    <lineage>
        <taxon>Eukaryota</taxon>
        <taxon>Viridiplantae</taxon>
        <taxon>Streptophyta</taxon>
        <taxon>Embryophyta</taxon>
        <taxon>Tracheophyta</taxon>
        <taxon>Spermatophyta</taxon>
        <taxon>Magnoliopsida</taxon>
        <taxon>eudicotyledons</taxon>
        <taxon>Gunneridae</taxon>
        <taxon>Pentapetalae</taxon>
        <taxon>rosids</taxon>
        <taxon>fabids</taxon>
        <taxon>Rosales</taxon>
        <taxon>Rosaceae</taxon>
        <taxon>Amygdaloideae</taxon>
        <taxon>Amygdaleae</taxon>
        <taxon>Prunus</taxon>
    </lineage>
</organism>